<dbReference type="KEGG" id="arf:AR1Y2_0404"/>
<accession>A0A4P8I8N0</accession>
<dbReference type="SUPFAM" id="SSF47413">
    <property type="entry name" value="lambda repressor-like DNA-binding domains"/>
    <property type="match status" value="1"/>
</dbReference>
<keyword evidence="2" id="KW-1185">Reference proteome</keyword>
<reference evidence="1 2" key="1">
    <citation type="submission" date="2019-05" db="EMBL/GenBank/DDBJ databases">
        <title>Complete genome sequencing of Anaerostipes rhamnosivorans.</title>
        <authorList>
            <person name="Bui T.P.N."/>
            <person name="de Vos W.M."/>
        </authorList>
    </citation>
    <scope>NUCLEOTIDE SEQUENCE [LARGE SCALE GENOMIC DNA]</scope>
    <source>
        <strain evidence="1 2">1y2</strain>
    </source>
</reference>
<dbReference type="AlphaFoldDB" id="A0A4P8I8N0"/>
<sequence length="69" mass="8181">MYKNLNRAMNEEHVTYTQIAELLGKRYQTISDTANGSTKKGFYFQEACKIQKVFFPKYDVQYLFTREPS</sequence>
<dbReference type="EMBL" id="CP040058">
    <property type="protein sequence ID" value="QCP33858.1"/>
    <property type="molecule type" value="Genomic_DNA"/>
</dbReference>
<dbReference type="RefSeq" id="WP_137327474.1">
    <property type="nucleotide sequence ID" value="NZ_CP040058.1"/>
</dbReference>
<dbReference type="OrthoDB" id="2064246at2"/>
<proteinExistence type="predicted"/>
<evidence type="ECO:0000313" key="2">
    <source>
        <dbReference type="Proteomes" id="UP000298653"/>
    </source>
</evidence>
<organism evidence="1 2">
    <name type="scientific">Anaerostipes rhamnosivorans</name>
    <dbReference type="NCBI Taxonomy" id="1229621"/>
    <lineage>
        <taxon>Bacteria</taxon>
        <taxon>Bacillati</taxon>
        <taxon>Bacillota</taxon>
        <taxon>Clostridia</taxon>
        <taxon>Lachnospirales</taxon>
        <taxon>Lachnospiraceae</taxon>
        <taxon>Anaerostipes</taxon>
    </lineage>
</organism>
<dbReference type="GO" id="GO:0003677">
    <property type="term" value="F:DNA binding"/>
    <property type="evidence" value="ECO:0007669"/>
    <property type="project" value="InterPro"/>
</dbReference>
<evidence type="ECO:0000313" key="1">
    <source>
        <dbReference type="EMBL" id="QCP33858.1"/>
    </source>
</evidence>
<protein>
    <submittedName>
        <fullName evidence="1">Phage protein</fullName>
    </submittedName>
</protein>
<gene>
    <name evidence="1" type="ORF">AR1Y2_0404</name>
</gene>
<name>A0A4P8I8N0_9FIRM</name>
<dbReference type="InterPro" id="IPR010982">
    <property type="entry name" value="Lambda_DNA-bd_dom_sf"/>
</dbReference>
<dbReference type="Proteomes" id="UP000298653">
    <property type="component" value="Chromosome"/>
</dbReference>